<dbReference type="PROSITE" id="PS50949">
    <property type="entry name" value="HTH_GNTR"/>
    <property type="match status" value="1"/>
</dbReference>
<dbReference type="SMART" id="SM00345">
    <property type="entry name" value="HTH_GNTR"/>
    <property type="match status" value="1"/>
</dbReference>
<evidence type="ECO:0000313" key="8">
    <source>
        <dbReference type="Proteomes" id="UP000184096"/>
    </source>
</evidence>
<dbReference type="InterPro" id="IPR000524">
    <property type="entry name" value="Tscrpt_reg_HTH_GntR"/>
</dbReference>
<dbReference type="InterPro" id="IPR036390">
    <property type="entry name" value="WH_DNA-bd_sf"/>
</dbReference>
<dbReference type="InterPro" id="IPR004839">
    <property type="entry name" value="Aminotransferase_I/II_large"/>
</dbReference>
<accession>A0A1M7UUB2</accession>
<dbReference type="OrthoDB" id="9808770at2"/>
<evidence type="ECO:0000256" key="3">
    <source>
        <dbReference type="ARBA" id="ARBA00023015"/>
    </source>
</evidence>
<feature type="domain" description="HTH gntR-type" evidence="6">
    <location>
        <begin position="27"/>
        <end position="95"/>
    </location>
</feature>
<sequence length="481" mass="52014">MAISPTTLKRRRQTLLDLPLRLDPARGSQSLQVHASLRSAILEGRLTAGLRLPSSRDLARQFRVRRNVVVAAYEHLLSDGLVEAHIGAGTYVAAELPPRARPAKAVSLASAAGPGARGPFALGRTYAAPDLLQRLGIAVRRHISAGAGIDRGYGDPRGSEALREQIALHLAATRGIRCDPACVVILGSTQQALRLCAEALLKPGDAVWFEDPGYPFSRQALEAARVKIVPVPVDSQGLDVPQALKQRPSAKAVYITPSHQFPLGVTMSMSRRVALLDWARASQGWIFEDDYDSEFRYAGPPLTALAGIDGHDRVIYLGTFSKMMFSSLRLSFAVLPSTILTEVTKARLAYDRFPPSFVETAVADLMSDGFLSAHARRMRARYRAARDVVTQTIAEASHGILQVQSPEQGMHMVAHLPERTTAETAGSIRAAANVESRLLSEMRMTKGKGDGFVLGFAGHGIGALETAARRLGRAARDHFKA</sequence>
<dbReference type="RefSeq" id="WP_072826616.1">
    <property type="nucleotide sequence ID" value="NZ_LT670849.1"/>
</dbReference>
<keyword evidence="8" id="KW-1185">Reference proteome</keyword>
<dbReference type="Pfam" id="PF00392">
    <property type="entry name" value="GntR"/>
    <property type="match status" value="1"/>
</dbReference>
<dbReference type="PANTHER" id="PTHR46577:SF1">
    <property type="entry name" value="HTH-TYPE TRANSCRIPTIONAL REGULATORY PROTEIN GABR"/>
    <property type="match status" value="1"/>
</dbReference>
<evidence type="ECO:0000259" key="6">
    <source>
        <dbReference type="PROSITE" id="PS50949"/>
    </source>
</evidence>
<reference evidence="8" key="1">
    <citation type="submission" date="2016-11" db="EMBL/GenBank/DDBJ databases">
        <authorList>
            <person name="Varghese N."/>
            <person name="Submissions S."/>
        </authorList>
    </citation>
    <scope>NUCLEOTIDE SEQUENCE [LARGE SCALE GENOMIC DNA]</scope>
    <source>
        <strain evidence="8">GAS401</strain>
    </source>
</reference>
<organism evidence="7 8">
    <name type="scientific">Bradyrhizobium erythrophlei</name>
    <dbReference type="NCBI Taxonomy" id="1437360"/>
    <lineage>
        <taxon>Bacteria</taxon>
        <taxon>Pseudomonadati</taxon>
        <taxon>Pseudomonadota</taxon>
        <taxon>Alphaproteobacteria</taxon>
        <taxon>Hyphomicrobiales</taxon>
        <taxon>Nitrobacteraceae</taxon>
        <taxon>Bradyrhizobium</taxon>
    </lineage>
</organism>
<evidence type="ECO:0000256" key="5">
    <source>
        <dbReference type="ARBA" id="ARBA00023163"/>
    </source>
</evidence>
<dbReference type="CDD" id="cd07377">
    <property type="entry name" value="WHTH_GntR"/>
    <property type="match status" value="1"/>
</dbReference>
<dbReference type="InterPro" id="IPR015424">
    <property type="entry name" value="PyrdxlP-dep_Trfase"/>
</dbReference>
<evidence type="ECO:0000256" key="1">
    <source>
        <dbReference type="ARBA" id="ARBA00005384"/>
    </source>
</evidence>
<evidence type="ECO:0000256" key="4">
    <source>
        <dbReference type="ARBA" id="ARBA00023125"/>
    </source>
</evidence>
<dbReference type="InterPro" id="IPR036388">
    <property type="entry name" value="WH-like_DNA-bd_sf"/>
</dbReference>
<dbReference type="SUPFAM" id="SSF46785">
    <property type="entry name" value="Winged helix' DNA-binding domain"/>
    <property type="match status" value="1"/>
</dbReference>
<gene>
    <name evidence="7" type="ORF">SAMN05444170_6725</name>
</gene>
<keyword evidence="3" id="KW-0805">Transcription regulation</keyword>
<dbReference type="GO" id="GO:0003677">
    <property type="term" value="F:DNA binding"/>
    <property type="evidence" value="ECO:0007669"/>
    <property type="project" value="UniProtKB-KW"/>
</dbReference>
<dbReference type="AlphaFoldDB" id="A0A1M7UUB2"/>
<keyword evidence="4" id="KW-0238">DNA-binding</keyword>
<dbReference type="Gene3D" id="3.40.640.10">
    <property type="entry name" value="Type I PLP-dependent aspartate aminotransferase-like (Major domain)"/>
    <property type="match status" value="1"/>
</dbReference>
<evidence type="ECO:0000313" key="7">
    <source>
        <dbReference type="EMBL" id="SHN86535.1"/>
    </source>
</evidence>
<dbReference type="Gene3D" id="1.10.10.10">
    <property type="entry name" value="Winged helix-like DNA-binding domain superfamily/Winged helix DNA-binding domain"/>
    <property type="match status" value="1"/>
</dbReference>
<dbReference type="SUPFAM" id="SSF53383">
    <property type="entry name" value="PLP-dependent transferases"/>
    <property type="match status" value="1"/>
</dbReference>
<dbReference type="Pfam" id="PF00155">
    <property type="entry name" value="Aminotran_1_2"/>
    <property type="match status" value="1"/>
</dbReference>
<name>A0A1M7UUB2_9BRAD</name>
<dbReference type="InterPro" id="IPR015421">
    <property type="entry name" value="PyrdxlP-dep_Trfase_major"/>
</dbReference>
<proteinExistence type="inferred from homology"/>
<evidence type="ECO:0000256" key="2">
    <source>
        <dbReference type="ARBA" id="ARBA00022898"/>
    </source>
</evidence>
<comment type="similarity">
    <text evidence="1">In the C-terminal section; belongs to the class-I pyridoxal-phosphate-dependent aminotransferase family.</text>
</comment>
<dbReference type="Proteomes" id="UP000184096">
    <property type="component" value="Chromosome I"/>
</dbReference>
<dbReference type="GO" id="GO:0030170">
    <property type="term" value="F:pyridoxal phosphate binding"/>
    <property type="evidence" value="ECO:0007669"/>
    <property type="project" value="InterPro"/>
</dbReference>
<keyword evidence="5" id="KW-0804">Transcription</keyword>
<dbReference type="EMBL" id="LT670849">
    <property type="protein sequence ID" value="SHN86535.1"/>
    <property type="molecule type" value="Genomic_DNA"/>
</dbReference>
<keyword evidence="2" id="KW-0663">Pyridoxal phosphate</keyword>
<dbReference type="InterPro" id="IPR051446">
    <property type="entry name" value="HTH_trans_reg/aminotransferase"/>
</dbReference>
<dbReference type="GO" id="GO:0003700">
    <property type="term" value="F:DNA-binding transcription factor activity"/>
    <property type="evidence" value="ECO:0007669"/>
    <property type="project" value="InterPro"/>
</dbReference>
<dbReference type="PANTHER" id="PTHR46577">
    <property type="entry name" value="HTH-TYPE TRANSCRIPTIONAL REGULATORY PROTEIN GABR"/>
    <property type="match status" value="1"/>
</dbReference>
<dbReference type="CDD" id="cd00609">
    <property type="entry name" value="AAT_like"/>
    <property type="match status" value="1"/>
</dbReference>
<protein>
    <submittedName>
        <fullName evidence="7">Transcriptional regulator, GntR family</fullName>
    </submittedName>
</protein>